<feature type="transmembrane region" description="Helical" evidence="7">
    <location>
        <begin position="165"/>
        <end position="186"/>
    </location>
</feature>
<dbReference type="PANTHER" id="PTHR43549:SF3">
    <property type="entry name" value="MULTIDRUG RESISTANCE PROTEIN YPNP-RELATED"/>
    <property type="match status" value="1"/>
</dbReference>
<comment type="subcellular location">
    <subcellularLocation>
        <location evidence="1">Cell membrane</location>
        <topology evidence="1">Multi-pass membrane protein</topology>
    </subcellularLocation>
</comment>
<dbReference type="CDD" id="cd13138">
    <property type="entry name" value="MATE_yoeA_like"/>
    <property type="match status" value="1"/>
</dbReference>
<feature type="transmembrane region" description="Helical" evidence="7">
    <location>
        <begin position="12"/>
        <end position="31"/>
    </location>
</feature>
<feature type="transmembrane region" description="Helical" evidence="7">
    <location>
        <begin position="97"/>
        <end position="118"/>
    </location>
</feature>
<dbReference type="EMBL" id="DVIT01000062">
    <property type="protein sequence ID" value="HIS48758.1"/>
    <property type="molecule type" value="Genomic_DNA"/>
</dbReference>
<dbReference type="Proteomes" id="UP000823927">
    <property type="component" value="Unassembled WGS sequence"/>
</dbReference>
<organism evidence="8 9">
    <name type="scientific">Candidatus Scybalocola faecigallinarum</name>
    <dbReference type="NCBI Taxonomy" id="2840941"/>
    <lineage>
        <taxon>Bacteria</taxon>
        <taxon>Bacillati</taxon>
        <taxon>Bacillota</taxon>
        <taxon>Clostridia</taxon>
        <taxon>Lachnospirales</taxon>
        <taxon>Lachnospiraceae</taxon>
        <taxon>Lachnospiraceae incertae sedis</taxon>
        <taxon>Candidatus Scybalocola (ex Gilroy et al. 2021)</taxon>
    </lineage>
</organism>
<dbReference type="PIRSF" id="PIRSF006603">
    <property type="entry name" value="DinF"/>
    <property type="match status" value="1"/>
</dbReference>
<keyword evidence="2" id="KW-0813">Transport</keyword>
<protein>
    <submittedName>
        <fullName evidence="8">MATE family efflux transporter</fullName>
    </submittedName>
</protein>
<evidence type="ECO:0000256" key="1">
    <source>
        <dbReference type="ARBA" id="ARBA00004651"/>
    </source>
</evidence>
<evidence type="ECO:0000313" key="9">
    <source>
        <dbReference type="Proteomes" id="UP000823927"/>
    </source>
</evidence>
<feature type="transmembrane region" description="Helical" evidence="7">
    <location>
        <begin position="313"/>
        <end position="333"/>
    </location>
</feature>
<evidence type="ECO:0000256" key="3">
    <source>
        <dbReference type="ARBA" id="ARBA00022475"/>
    </source>
</evidence>
<feature type="transmembrane region" description="Helical" evidence="7">
    <location>
        <begin position="192"/>
        <end position="212"/>
    </location>
</feature>
<keyword evidence="3" id="KW-1003">Cell membrane</keyword>
<dbReference type="InterPro" id="IPR002528">
    <property type="entry name" value="MATE_fam"/>
</dbReference>
<keyword evidence="6 7" id="KW-0472">Membrane</keyword>
<feature type="transmembrane region" description="Helical" evidence="7">
    <location>
        <begin position="130"/>
        <end position="153"/>
    </location>
</feature>
<dbReference type="GO" id="GO:0042910">
    <property type="term" value="F:xenobiotic transmembrane transporter activity"/>
    <property type="evidence" value="ECO:0007669"/>
    <property type="project" value="InterPro"/>
</dbReference>
<sequence>MVKDMTQGSPLKLIISFAIPMFLGILFQQFYSMVDTVIVGQFLGVNPLAGVGSTSSLNFMVIGFCTGVCNGFALPVAQMFGAKNERDLRRYVACSTWLCIIFSAVLTIATALACRPILHMMNTPEDIFEYAYVYILIIFLGIPFTFLYNILAAIIRSLGDSKTPVIFLALASLINIVLDIVFIQLFHMNVEGPALATVISQAISGIICLFYMKKKFPILKMQPDDWRMRSHHAKILCKMGIPMGLQYSITAIGTLVIQAAVNSLGTAVVAGVTAAQRINSFVSCPIDALGQTMAPYSGQNVGAGKMDRVKQGLIASSVCGFIVSAVMLVVMIFAGRDLSLIFLDNSQQQIIDYSYQFLMFCCGGYFLLTLVNTVRFTIQGMGFSGLAITAGVMEMAARTFAGLCLAQWFGFTGICMAHPLAWIFADIFLIPAFFYCCKKLK</sequence>
<dbReference type="GO" id="GO:0015297">
    <property type="term" value="F:antiporter activity"/>
    <property type="evidence" value="ECO:0007669"/>
    <property type="project" value="InterPro"/>
</dbReference>
<keyword evidence="4 7" id="KW-0812">Transmembrane</keyword>
<evidence type="ECO:0000256" key="6">
    <source>
        <dbReference type="ARBA" id="ARBA00023136"/>
    </source>
</evidence>
<feature type="transmembrane region" description="Helical" evidence="7">
    <location>
        <begin position="386"/>
        <end position="408"/>
    </location>
</feature>
<dbReference type="GO" id="GO:0005886">
    <property type="term" value="C:plasma membrane"/>
    <property type="evidence" value="ECO:0007669"/>
    <property type="project" value="UniProtKB-SubCell"/>
</dbReference>
<dbReference type="Pfam" id="PF01554">
    <property type="entry name" value="MatE"/>
    <property type="match status" value="2"/>
</dbReference>
<accession>A0A9D1F6V7</accession>
<feature type="transmembrane region" description="Helical" evidence="7">
    <location>
        <begin position="353"/>
        <end position="374"/>
    </location>
</feature>
<evidence type="ECO:0000256" key="2">
    <source>
        <dbReference type="ARBA" id="ARBA00022448"/>
    </source>
</evidence>
<evidence type="ECO:0000313" key="8">
    <source>
        <dbReference type="EMBL" id="HIS48758.1"/>
    </source>
</evidence>
<dbReference type="PANTHER" id="PTHR43549">
    <property type="entry name" value="MULTIDRUG RESISTANCE PROTEIN YPNP-RELATED"/>
    <property type="match status" value="1"/>
</dbReference>
<feature type="transmembrane region" description="Helical" evidence="7">
    <location>
        <begin position="420"/>
        <end position="437"/>
    </location>
</feature>
<comment type="caution">
    <text evidence="8">The sequence shown here is derived from an EMBL/GenBank/DDBJ whole genome shotgun (WGS) entry which is preliminary data.</text>
</comment>
<keyword evidence="5 7" id="KW-1133">Transmembrane helix</keyword>
<evidence type="ECO:0000256" key="5">
    <source>
        <dbReference type="ARBA" id="ARBA00022989"/>
    </source>
</evidence>
<dbReference type="InterPro" id="IPR048279">
    <property type="entry name" value="MdtK-like"/>
</dbReference>
<dbReference type="InterPro" id="IPR052031">
    <property type="entry name" value="Membrane_Transporter-Flippase"/>
</dbReference>
<dbReference type="AlphaFoldDB" id="A0A9D1F6V7"/>
<feature type="transmembrane region" description="Helical" evidence="7">
    <location>
        <begin position="57"/>
        <end position="77"/>
    </location>
</feature>
<name>A0A9D1F6V7_9FIRM</name>
<evidence type="ECO:0000256" key="7">
    <source>
        <dbReference type="SAM" id="Phobius"/>
    </source>
</evidence>
<dbReference type="NCBIfam" id="TIGR00797">
    <property type="entry name" value="matE"/>
    <property type="match status" value="1"/>
</dbReference>
<gene>
    <name evidence="8" type="ORF">IAB46_14650</name>
</gene>
<reference evidence="8" key="1">
    <citation type="submission" date="2020-10" db="EMBL/GenBank/DDBJ databases">
        <authorList>
            <person name="Gilroy R."/>
        </authorList>
    </citation>
    <scope>NUCLEOTIDE SEQUENCE</scope>
    <source>
        <strain evidence="8">CHK178-757</strain>
    </source>
</reference>
<reference evidence="8" key="2">
    <citation type="journal article" date="2021" name="PeerJ">
        <title>Extensive microbial diversity within the chicken gut microbiome revealed by metagenomics and culture.</title>
        <authorList>
            <person name="Gilroy R."/>
            <person name="Ravi A."/>
            <person name="Getino M."/>
            <person name="Pursley I."/>
            <person name="Horton D.L."/>
            <person name="Alikhan N.F."/>
            <person name="Baker D."/>
            <person name="Gharbi K."/>
            <person name="Hall N."/>
            <person name="Watson M."/>
            <person name="Adriaenssens E.M."/>
            <person name="Foster-Nyarko E."/>
            <person name="Jarju S."/>
            <person name="Secka A."/>
            <person name="Antonio M."/>
            <person name="Oren A."/>
            <person name="Chaudhuri R.R."/>
            <person name="La Ragione R."/>
            <person name="Hildebrand F."/>
            <person name="Pallen M.J."/>
        </authorList>
    </citation>
    <scope>NUCLEOTIDE SEQUENCE</scope>
    <source>
        <strain evidence="8">CHK178-757</strain>
    </source>
</reference>
<proteinExistence type="predicted"/>
<evidence type="ECO:0000256" key="4">
    <source>
        <dbReference type="ARBA" id="ARBA00022692"/>
    </source>
</evidence>